<name>A0A3G2R6U3_9FIRM</name>
<gene>
    <name evidence="2" type="ORF">D2962_11735</name>
</gene>
<evidence type="ECO:0000313" key="3">
    <source>
        <dbReference type="Proteomes" id="UP000280960"/>
    </source>
</evidence>
<dbReference type="PANTHER" id="PTHR12526">
    <property type="entry name" value="GLYCOSYLTRANSFERASE"/>
    <property type="match status" value="1"/>
</dbReference>
<reference evidence="2 3" key="1">
    <citation type="submission" date="2018-10" db="EMBL/GenBank/DDBJ databases">
        <authorList>
            <person name="Zhang X."/>
        </authorList>
    </citation>
    <scope>NUCLEOTIDE SEQUENCE [LARGE SCALE GENOMIC DNA]</scope>
    <source>
        <strain evidence="2 3">SK-G1</strain>
    </source>
</reference>
<protein>
    <submittedName>
        <fullName evidence="2">Glycosyltransferase</fullName>
    </submittedName>
</protein>
<evidence type="ECO:0000313" key="2">
    <source>
        <dbReference type="EMBL" id="AYO31180.1"/>
    </source>
</evidence>
<dbReference type="KEGG" id="bacg:D2962_11735"/>
<dbReference type="PANTHER" id="PTHR12526:SF572">
    <property type="entry name" value="BLL5144 PROTEIN"/>
    <property type="match status" value="1"/>
</dbReference>
<dbReference type="Proteomes" id="UP000280960">
    <property type="component" value="Chromosome"/>
</dbReference>
<accession>A0A3G2R6U3</accession>
<proteinExistence type="predicted"/>
<feature type="domain" description="Glycosyl transferase family 1" evidence="1">
    <location>
        <begin position="176"/>
        <end position="352"/>
    </location>
</feature>
<dbReference type="GO" id="GO:0016757">
    <property type="term" value="F:glycosyltransferase activity"/>
    <property type="evidence" value="ECO:0007669"/>
    <property type="project" value="InterPro"/>
</dbReference>
<dbReference type="Pfam" id="PF00534">
    <property type="entry name" value="Glycos_transf_1"/>
    <property type="match status" value="1"/>
</dbReference>
<dbReference type="InterPro" id="IPR001296">
    <property type="entry name" value="Glyco_trans_1"/>
</dbReference>
<keyword evidence="2" id="KW-0808">Transferase</keyword>
<keyword evidence="3" id="KW-1185">Reference proteome</keyword>
<dbReference type="RefSeq" id="WP_122015069.1">
    <property type="nucleotide sequence ID" value="NZ_CP033169.1"/>
</dbReference>
<sequence length="383" mass="43008">MNLAILSTYPPRECGIASFSRDLKNNLALWGQNVSILAITDKNSSYNYPPEVVFELKEDRKDDFHIAAEFLNSAEVDAVFIEHEYGIFGGRDGAYVLDFACNLEKPFILNTHTVLPHPGFRQRGILAKLGKKALAVMCMTRRSSELLNRVYRVPLEKIFVVPHGVPIFKEKPREALKRVYDIAGRPLVTTFGFIGPGKGIELGIKAISYLKEKYPGIIYLVAGETHPNLKKRMGEAYRDSLLDLIEKVHVEDNIKFINRFISLEELGEILYMTDVYLTPYPHRSQAVSGTLSYAIGCGRAIVSTPYDYSLEVLGDGRGLVASQANPEEIAILIDRILSSPQLKAQLEKKASKLGKTMLWPEVAKNYVNILQSILQVNAERKVY</sequence>
<dbReference type="CDD" id="cd03822">
    <property type="entry name" value="GT4_mannosyltransferase-like"/>
    <property type="match status" value="1"/>
</dbReference>
<evidence type="ECO:0000259" key="1">
    <source>
        <dbReference type="Pfam" id="PF00534"/>
    </source>
</evidence>
<dbReference type="SUPFAM" id="SSF53756">
    <property type="entry name" value="UDP-Glycosyltransferase/glycogen phosphorylase"/>
    <property type="match status" value="1"/>
</dbReference>
<dbReference type="Gene3D" id="3.40.50.2000">
    <property type="entry name" value="Glycogen Phosphorylase B"/>
    <property type="match status" value="2"/>
</dbReference>
<dbReference type="EMBL" id="CP033169">
    <property type="protein sequence ID" value="AYO31180.1"/>
    <property type="molecule type" value="Genomic_DNA"/>
</dbReference>
<dbReference type="AlphaFoldDB" id="A0A3G2R6U3"/>
<organism evidence="2 3">
    <name type="scientific">Biomaibacter acetigenes</name>
    <dbReference type="NCBI Taxonomy" id="2316383"/>
    <lineage>
        <taxon>Bacteria</taxon>
        <taxon>Bacillati</taxon>
        <taxon>Bacillota</taxon>
        <taxon>Clostridia</taxon>
        <taxon>Thermosediminibacterales</taxon>
        <taxon>Tepidanaerobacteraceae</taxon>
        <taxon>Biomaibacter</taxon>
    </lineage>
</organism>